<evidence type="ECO:0000313" key="5">
    <source>
        <dbReference type="EMBL" id="MBN7796229.1"/>
    </source>
</evidence>
<evidence type="ECO:0000256" key="3">
    <source>
        <dbReference type="PROSITE-ProRule" id="PRU00339"/>
    </source>
</evidence>
<keyword evidence="4" id="KW-0472">Membrane</keyword>
<evidence type="ECO:0000256" key="2">
    <source>
        <dbReference type="ARBA" id="ARBA00022803"/>
    </source>
</evidence>
<sequence>MDARQFIAELKSRGVYRVAALYCAGAWALLQVADVFSPMLGLPDNAVTLVLLATAIGFPVALLLAWRFDLTARGVVAAPPTVTPSRRMNLPLPFVLELLLILALTLSVGYLYLDRLTPGQVAEGGRAGGVQQGRPSVAVMPFLNMSSGEDMDYLGDGLAEEILNLLSRLSELNVAARTASFYFRDKDVDLRDIAERLGVGHVLEGSVRRDGSHVRVTAQLVETASGFQVWSAAYDRDMGGLLALQEDIARSVVESLQVVLSEQSSQLLTREYEIEAVSYDYYLHGRDYLRKQMDESNLSAAVSFFRRALEVSTDFADAWAGLCDGLLKQYEINRRSADFLEGESACQRALELDKEAVSVYIALGNLYRVSGKYGRALDAFNNALSLNPAAVDAYRGRGNTFAAMNQPSQVESDLTTAVELQPNFWGAYNDLAAYYFESGQFERAIPLLQRVASLNPDSETAWNNLGSAFYMIGEPGQAAQAWERSVAQAPTAISLSNLGGSLFFAGKIHEAADKYEQAVQLAPENFEYWGYLGETLQLIPGRRNEAQSALERAIDLGNSRLAINPNDALARAMVASYLARLGRAAEAVRLLDDSLESGERSMYELYDRAVAFTVLGRMGEAVSALESAVELGYPVALLSLDRNFADLRREPRFATLVRGTDPLPAAATFKEIGNGKYP</sequence>
<keyword evidence="4" id="KW-0812">Transmembrane</keyword>
<dbReference type="GO" id="GO:0046813">
    <property type="term" value="P:receptor-mediated virion attachment to host cell"/>
    <property type="evidence" value="ECO:0007669"/>
    <property type="project" value="TreeGrafter"/>
</dbReference>
<dbReference type="SUPFAM" id="SSF48452">
    <property type="entry name" value="TPR-like"/>
    <property type="match status" value="2"/>
</dbReference>
<dbReference type="GO" id="GO:0009279">
    <property type="term" value="C:cell outer membrane"/>
    <property type="evidence" value="ECO:0007669"/>
    <property type="project" value="TreeGrafter"/>
</dbReference>
<reference evidence="5" key="1">
    <citation type="submission" date="2021-02" db="EMBL/GenBank/DDBJ databases">
        <title>PHA producing bacteria isolated from coastal sediment in Guangdong, Shenzhen.</title>
        <authorList>
            <person name="Zheng W."/>
            <person name="Yu S."/>
            <person name="Huang Y."/>
        </authorList>
    </citation>
    <scope>NUCLEOTIDE SEQUENCE</scope>
    <source>
        <strain evidence="5">TN14-10</strain>
    </source>
</reference>
<keyword evidence="6" id="KW-1185">Reference proteome</keyword>
<dbReference type="EMBL" id="JAFKCZ010000004">
    <property type="protein sequence ID" value="MBN7796229.1"/>
    <property type="molecule type" value="Genomic_DNA"/>
</dbReference>
<name>A0A939II55_9GAMM</name>
<gene>
    <name evidence="5" type="ORF">JYP50_06495</name>
</gene>
<keyword evidence="1" id="KW-0677">Repeat</keyword>
<evidence type="ECO:0000313" key="6">
    <source>
        <dbReference type="Proteomes" id="UP000664303"/>
    </source>
</evidence>
<feature type="transmembrane region" description="Helical" evidence="4">
    <location>
        <begin position="45"/>
        <end position="66"/>
    </location>
</feature>
<accession>A0A939II55</accession>
<proteinExistence type="predicted"/>
<dbReference type="PROSITE" id="PS50005">
    <property type="entry name" value="TPR"/>
    <property type="match status" value="3"/>
</dbReference>
<keyword evidence="2 3" id="KW-0802">TPR repeat</keyword>
<evidence type="ECO:0000256" key="4">
    <source>
        <dbReference type="SAM" id="Phobius"/>
    </source>
</evidence>
<feature type="transmembrane region" description="Helical" evidence="4">
    <location>
        <begin position="14"/>
        <end position="33"/>
    </location>
</feature>
<dbReference type="Proteomes" id="UP000664303">
    <property type="component" value="Unassembled WGS sequence"/>
</dbReference>
<dbReference type="RefSeq" id="WP_206559671.1">
    <property type="nucleotide sequence ID" value="NZ_JAFKCZ010000004.1"/>
</dbReference>
<dbReference type="PANTHER" id="PTHR44858:SF1">
    <property type="entry name" value="UDP-N-ACETYLGLUCOSAMINE--PEPTIDE N-ACETYLGLUCOSAMINYLTRANSFERASE SPINDLY-RELATED"/>
    <property type="match status" value="1"/>
</dbReference>
<evidence type="ECO:0000256" key="1">
    <source>
        <dbReference type="ARBA" id="ARBA00022737"/>
    </source>
</evidence>
<dbReference type="InterPro" id="IPR011990">
    <property type="entry name" value="TPR-like_helical_dom_sf"/>
</dbReference>
<feature type="transmembrane region" description="Helical" evidence="4">
    <location>
        <begin position="94"/>
        <end position="113"/>
    </location>
</feature>
<dbReference type="InterPro" id="IPR019734">
    <property type="entry name" value="TPR_rpt"/>
</dbReference>
<dbReference type="SMART" id="SM00028">
    <property type="entry name" value="TPR"/>
    <property type="match status" value="6"/>
</dbReference>
<feature type="repeat" description="TPR" evidence="3">
    <location>
        <begin position="357"/>
        <end position="390"/>
    </location>
</feature>
<keyword evidence="4" id="KW-1133">Transmembrane helix</keyword>
<dbReference type="PANTHER" id="PTHR44858">
    <property type="entry name" value="TETRATRICOPEPTIDE REPEAT PROTEIN 6"/>
    <property type="match status" value="1"/>
</dbReference>
<feature type="repeat" description="TPR" evidence="3">
    <location>
        <begin position="425"/>
        <end position="458"/>
    </location>
</feature>
<feature type="repeat" description="TPR" evidence="3">
    <location>
        <begin position="492"/>
        <end position="525"/>
    </location>
</feature>
<protein>
    <submittedName>
        <fullName evidence="5">Tetratricopeptide repeat protein</fullName>
    </submittedName>
</protein>
<dbReference type="InterPro" id="IPR050498">
    <property type="entry name" value="Ycf3"/>
</dbReference>
<dbReference type="Pfam" id="PF13414">
    <property type="entry name" value="TPR_11"/>
    <property type="match status" value="1"/>
</dbReference>
<organism evidence="5 6">
    <name type="scientific">Parahaliea mediterranea</name>
    <dbReference type="NCBI Taxonomy" id="651086"/>
    <lineage>
        <taxon>Bacteria</taxon>
        <taxon>Pseudomonadati</taxon>
        <taxon>Pseudomonadota</taxon>
        <taxon>Gammaproteobacteria</taxon>
        <taxon>Cellvibrionales</taxon>
        <taxon>Halieaceae</taxon>
        <taxon>Parahaliea</taxon>
    </lineage>
</organism>
<dbReference type="PROSITE" id="PS50293">
    <property type="entry name" value="TPR_REGION"/>
    <property type="match status" value="1"/>
</dbReference>
<dbReference type="AlphaFoldDB" id="A0A939II55"/>
<comment type="caution">
    <text evidence="5">The sequence shown here is derived from an EMBL/GenBank/DDBJ whole genome shotgun (WGS) entry which is preliminary data.</text>
</comment>
<dbReference type="Gene3D" id="1.25.40.10">
    <property type="entry name" value="Tetratricopeptide repeat domain"/>
    <property type="match status" value="3"/>
</dbReference>
<dbReference type="Pfam" id="PF13432">
    <property type="entry name" value="TPR_16"/>
    <property type="match status" value="3"/>
</dbReference>